<dbReference type="Gene3D" id="3.90.1200.10">
    <property type="match status" value="1"/>
</dbReference>
<name>A0A927RM60_9ACTN</name>
<reference evidence="3" key="1">
    <citation type="submission" date="2020-10" db="EMBL/GenBank/DDBJ databases">
        <title>Sequencing the genomes of 1000 actinobacteria strains.</title>
        <authorList>
            <person name="Klenk H.-P."/>
        </authorList>
    </citation>
    <scope>NUCLEOTIDE SEQUENCE</scope>
    <source>
        <strain evidence="3">DSM 45354</strain>
    </source>
</reference>
<dbReference type="GO" id="GO:0004413">
    <property type="term" value="F:homoserine kinase activity"/>
    <property type="evidence" value="ECO:0007669"/>
    <property type="project" value="TreeGrafter"/>
</dbReference>
<keyword evidence="4" id="KW-1185">Reference proteome</keyword>
<dbReference type="AlphaFoldDB" id="A0A927RM60"/>
<dbReference type="SUPFAM" id="SSF56112">
    <property type="entry name" value="Protein kinase-like (PK-like)"/>
    <property type="match status" value="1"/>
</dbReference>
<keyword evidence="3" id="KW-0808">Transferase</keyword>
<dbReference type="RefSeq" id="WP_192752338.1">
    <property type="nucleotide sequence ID" value="NZ_BAABJL010000028.1"/>
</dbReference>
<evidence type="ECO:0000313" key="3">
    <source>
        <dbReference type="EMBL" id="MBE1608583.1"/>
    </source>
</evidence>
<dbReference type="PANTHER" id="PTHR21064:SF6">
    <property type="entry name" value="AMINOGLYCOSIDE PHOSPHOTRANSFERASE DOMAIN-CONTAINING PROTEIN"/>
    <property type="match status" value="1"/>
</dbReference>
<dbReference type="PANTHER" id="PTHR21064">
    <property type="entry name" value="AMINOGLYCOSIDE PHOSPHOTRANSFERASE DOMAIN-CONTAINING PROTEIN-RELATED"/>
    <property type="match status" value="1"/>
</dbReference>
<gene>
    <name evidence="3" type="ORF">HEB94_005431</name>
</gene>
<accession>A0A927RM60</accession>
<evidence type="ECO:0000259" key="2">
    <source>
        <dbReference type="Pfam" id="PF01636"/>
    </source>
</evidence>
<evidence type="ECO:0000313" key="4">
    <source>
        <dbReference type="Proteomes" id="UP000638648"/>
    </source>
</evidence>
<protein>
    <submittedName>
        <fullName evidence="3">Ser/Thr protein kinase RdoA (MazF antagonist)</fullName>
    </submittedName>
</protein>
<dbReference type="InterPro" id="IPR011009">
    <property type="entry name" value="Kinase-like_dom_sf"/>
</dbReference>
<dbReference type="EMBL" id="JADBEM010000001">
    <property type="protein sequence ID" value="MBE1608583.1"/>
    <property type="molecule type" value="Genomic_DNA"/>
</dbReference>
<comment type="similarity">
    <text evidence="1">Belongs to the pseudomonas-type ThrB family.</text>
</comment>
<dbReference type="InterPro" id="IPR002575">
    <property type="entry name" value="Aminoglycoside_PTrfase"/>
</dbReference>
<dbReference type="Gene3D" id="3.30.200.20">
    <property type="entry name" value="Phosphorylase Kinase, domain 1"/>
    <property type="match status" value="1"/>
</dbReference>
<dbReference type="Pfam" id="PF01636">
    <property type="entry name" value="APH"/>
    <property type="match status" value="1"/>
</dbReference>
<evidence type="ECO:0000256" key="1">
    <source>
        <dbReference type="ARBA" id="ARBA00038240"/>
    </source>
</evidence>
<feature type="domain" description="Aminoglycoside phosphotransferase" evidence="2">
    <location>
        <begin position="36"/>
        <end position="262"/>
    </location>
</feature>
<dbReference type="GO" id="GO:0009088">
    <property type="term" value="P:threonine biosynthetic process"/>
    <property type="evidence" value="ECO:0007669"/>
    <property type="project" value="TreeGrafter"/>
</dbReference>
<dbReference type="InterPro" id="IPR050249">
    <property type="entry name" value="Pseudomonas-type_ThrB"/>
</dbReference>
<organism evidence="3 4">
    <name type="scientific">Actinopolymorpha pittospori</name>
    <dbReference type="NCBI Taxonomy" id="648752"/>
    <lineage>
        <taxon>Bacteria</taxon>
        <taxon>Bacillati</taxon>
        <taxon>Actinomycetota</taxon>
        <taxon>Actinomycetes</taxon>
        <taxon>Propionibacteriales</taxon>
        <taxon>Actinopolymorphaceae</taxon>
        <taxon>Actinopolymorpha</taxon>
    </lineage>
</organism>
<keyword evidence="3" id="KW-0418">Kinase</keyword>
<sequence>MDDEAPFDPDQADRLVGREYDLGAPSGIRLMNSGGNDTYAVEISGVRYALRIYGRHRWYVSGPDDYRFELGLLDHLHAEGVPVSVPIRRRDGDPLGRVPTTDGDLYFSLFSWAPGAPGHTDTLTKPQAYLLGQTLAAIHVTADRYKPEPGHRRYALDERTLLDRFVQELEPSLGQDDASDVAFIRSQITDIRRRIRAFDPGPGGWGIVHGDVQPLNHHFTEDGQITWFDFDLCGYGWRAYDIAYYYTRIPSPLRAPVVEGYESIRPLSRTEHKMLPTLGRLAWIREGLRSKMLVKRLHEPYMSYQ</sequence>
<dbReference type="Proteomes" id="UP000638648">
    <property type="component" value="Unassembled WGS sequence"/>
</dbReference>
<proteinExistence type="inferred from homology"/>
<comment type="caution">
    <text evidence="3">The sequence shown here is derived from an EMBL/GenBank/DDBJ whole genome shotgun (WGS) entry which is preliminary data.</text>
</comment>